<organism evidence="3 4">
    <name type="scientific">Candidatus Viridilinea mediisalina</name>
    <dbReference type="NCBI Taxonomy" id="2024553"/>
    <lineage>
        <taxon>Bacteria</taxon>
        <taxon>Bacillati</taxon>
        <taxon>Chloroflexota</taxon>
        <taxon>Chloroflexia</taxon>
        <taxon>Chloroflexales</taxon>
        <taxon>Chloroflexineae</taxon>
        <taxon>Oscillochloridaceae</taxon>
        <taxon>Candidatus Viridilinea</taxon>
    </lineage>
</organism>
<dbReference type="EMBL" id="NQWI01000057">
    <property type="protein sequence ID" value="PDW02652.1"/>
    <property type="molecule type" value="Genomic_DNA"/>
</dbReference>
<dbReference type="RefSeq" id="WP_097644508.1">
    <property type="nucleotide sequence ID" value="NZ_NQWI01000057.1"/>
</dbReference>
<gene>
    <name evidence="3" type="ORF">CJ255_12870</name>
</gene>
<accession>A0A2A6RI08</accession>
<dbReference type="Proteomes" id="UP000220527">
    <property type="component" value="Unassembled WGS sequence"/>
</dbReference>
<dbReference type="OrthoDB" id="1550957at2"/>
<keyword evidence="4" id="KW-1185">Reference proteome</keyword>
<evidence type="ECO:0000313" key="3">
    <source>
        <dbReference type="EMBL" id="PDW02652.1"/>
    </source>
</evidence>
<keyword evidence="1" id="KW-0712">Selenocysteine</keyword>
<sequence length="176" mass="20021">MDQPESNKVWQRLQRATGQLFSQIPVLAQVWARGYQALRFDSIPFTPLTKPLPECRIALVTTGGIHRRDQPPFNMADARGDASYRRISTTTPDAELTVTHDYYNHDDVRRDFNILFPRELLHNLAQQGQIGSLSDCYSFMGHIEPPHRTTLIQQTAPEVAVQLRQEQVDAVLLTPA</sequence>
<keyword evidence="2" id="KW-0560">Oxidoreductase</keyword>
<proteinExistence type="predicted"/>
<dbReference type="InterPro" id="IPR010187">
    <property type="entry name" value="Various_sel_PB"/>
</dbReference>
<dbReference type="AlphaFoldDB" id="A0A2A6RI08"/>
<name>A0A2A6RI08_9CHLR</name>
<evidence type="ECO:0008006" key="5">
    <source>
        <dbReference type="Google" id="ProtNLM"/>
    </source>
</evidence>
<dbReference type="Pfam" id="PF07355">
    <property type="entry name" value="GRDB"/>
    <property type="match status" value="1"/>
</dbReference>
<evidence type="ECO:0000256" key="1">
    <source>
        <dbReference type="ARBA" id="ARBA00022933"/>
    </source>
</evidence>
<dbReference type="GO" id="GO:0050485">
    <property type="term" value="F:oxidoreductase activity, acting on X-H and Y-H to form an X-Y bond, with a disulfide as acceptor"/>
    <property type="evidence" value="ECO:0007669"/>
    <property type="project" value="InterPro"/>
</dbReference>
<comment type="caution">
    <text evidence="3">The sequence shown here is derived from an EMBL/GenBank/DDBJ whole genome shotgun (WGS) entry which is preliminary data.</text>
</comment>
<evidence type="ECO:0000313" key="4">
    <source>
        <dbReference type="Proteomes" id="UP000220527"/>
    </source>
</evidence>
<evidence type="ECO:0000256" key="2">
    <source>
        <dbReference type="ARBA" id="ARBA00023002"/>
    </source>
</evidence>
<protein>
    <recommendedName>
        <fullName evidence="5">Selenoprotein B glycine/betaine/sarcosine/D-proline reductase</fullName>
    </recommendedName>
</protein>
<reference evidence="4" key="1">
    <citation type="submission" date="2017-08" db="EMBL/GenBank/DDBJ databases">
        <authorList>
            <person name="Grouzdev D.S."/>
            <person name="Gaisin V.A."/>
            <person name="Rysina M.S."/>
            <person name="Gorlenko V.M."/>
        </authorList>
    </citation>
    <scope>NUCLEOTIDE SEQUENCE [LARGE SCALE GENOMIC DNA]</scope>
    <source>
        <strain evidence="4">Kir15-3F</strain>
    </source>
</reference>